<dbReference type="AlphaFoldDB" id="A0A0D8X8E5"/>
<keyword evidence="2" id="KW-1185">Reference proteome</keyword>
<dbReference type="EMBL" id="KN719283">
    <property type="protein sequence ID" value="KJH39914.1"/>
    <property type="molecule type" value="Genomic_DNA"/>
</dbReference>
<dbReference type="Proteomes" id="UP000053766">
    <property type="component" value="Unassembled WGS sequence"/>
</dbReference>
<evidence type="ECO:0000313" key="2">
    <source>
        <dbReference type="Proteomes" id="UP000053766"/>
    </source>
</evidence>
<dbReference type="InterPro" id="IPR008952">
    <property type="entry name" value="Tetraspanin_EC2_sf"/>
</dbReference>
<accession>A0A0D8X8E5</accession>
<dbReference type="GO" id="GO:0016020">
    <property type="term" value="C:membrane"/>
    <property type="evidence" value="ECO:0007669"/>
    <property type="project" value="InterPro"/>
</dbReference>
<reference evidence="2" key="2">
    <citation type="journal article" date="2016" name="Sci. Rep.">
        <title>Dictyocaulus viviparus genome, variome and transcriptome elucidate lungworm biology and support future intervention.</title>
        <authorList>
            <person name="McNulty S.N."/>
            <person name="Strube C."/>
            <person name="Rosa B.A."/>
            <person name="Martin J.C."/>
            <person name="Tyagi R."/>
            <person name="Choi Y.J."/>
            <person name="Wang Q."/>
            <person name="Hallsworth Pepin K."/>
            <person name="Zhang X."/>
            <person name="Ozersky P."/>
            <person name="Wilson R.K."/>
            <person name="Sternberg P.W."/>
            <person name="Gasser R.B."/>
            <person name="Mitreva M."/>
        </authorList>
    </citation>
    <scope>NUCLEOTIDE SEQUENCE [LARGE SCALE GENOMIC DNA]</scope>
    <source>
        <strain evidence="2">HannoverDv2000</strain>
    </source>
</reference>
<evidence type="ECO:0000313" key="1">
    <source>
        <dbReference type="EMBL" id="KJH39914.1"/>
    </source>
</evidence>
<organism evidence="1 2">
    <name type="scientific">Dictyocaulus viviparus</name>
    <name type="common">Bovine lungworm</name>
    <dbReference type="NCBI Taxonomy" id="29172"/>
    <lineage>
        <taxon>Eukaryota</taxon>
        <taxon>Metazoa</taxon>
        <taxon>Ecdysozoa</taxon>
        <taxon>Nematoda</taxon>
        <taxon>Chromadorea</taxon>
        <taxon>Rhabditida</taxon>
        <taxon>Rhabditina</taxon>
        <taxon>Rhabditomorpha</taxon>
        <taxon>Strongyloidea</taxon>
        <taxon>Metastrongylidae</taxon>
        <taxon>Dictyocaulus</taxon>
    </lineage>
</organism>
<sequence length="64" mass="7357">MRYVSIKLKPTSPVIISTADNMSNPWKSGNKTHIKEKVLIIQNYFCCCGYFNSSDWQNATEKQV</sequence>
<proteinExistence type="predicted"/>
<reference evidence="1 2" key="1">
    <citation type="submission" date="2013-11" db="EMBL/GenBank/DDBJ databases">
        <title>Draft genome of the bovine lungworm Dictyocaulus viviparus.</title>
        <authorList>
            <person name="Mitreva M."/>
        </authorList>
    </citation>
    <scope>NUCLEOTIDE SEQUENCE [LARGE SCALE GENOMIC DNA]</scope>
    <source>
        <strain evidence="1 2">HannoverDv2000</strain>
    </source>
</reference>
<gene>
    <name evidence="1" type="ORF">DICVIV_14182</name>
</gene>
<dbReference type="SUPFAM" id="SSF48652">
    <property type="entry name" value="Tetraspanin"/>
    <property type="match status" value="1"/>
</dbReference>
<protein>
    <submittedName>
        <fullName evidence="1">Uncharacterized protein</fullName>
    </submittedName>
</protein>
<name>A0A0D8X8E5_DICVI</name>
<dbReference type="OrthoDB" id="5824177at2759"/>